<dbReference type="STRING" id="1121326.CLMAG_46810"/>
<evidence type="ECO:0000313" key="2">
    <source>
        <dbReference type="EMBL" id="KZL90187.1"/>
    </source>
</evidence>
<dbReference type="Proteomes" id="UP000076603">
    <property type="component" value="Unassembled WGS sequence"/>
</dbReference>
<evidence type="ECO:0000256" key="1">
    <source>
        <dbReference type="SAM" id="SignalP"/>
    </source>
</evidence>
<accession>A0A162RP27</accession>
<comment type="caution">
    <text evidence="2">The sequence shown here is derived from an EMBL/GenBank/DDBJ whole genome shotgun (WGS) entry which is preliminary data.</text>
</comment>
<evidence type="ECO:0000313" key="3">
    <source>
        <dbReference type="Proteomes" id="UP000076603"/>
    </source>
</evidence>
<sequence>MKKIMIYALMFVLFLSGTFFPAKAKEESRFMVGNVENAALGSYVTLAGMTWRLIGDNYIILNQPLNSMVYGKNNYVDYASSDIRNYLNNDFLNNFGSAKRLISIGYWGIGTEAFEYNSTVNDKISLPCYSDSEVIKKVFGKSAHNIWTRTKVDRRNYSFWSLNLQGGSIIQQHYSDKSDVYPVLTIAPNVGVTGKGTEKNPYVISELPGQDEKTRVVGVKLDYSNINIKVGQSHNLIPLFIYGDENLKQIVNPDKYLYDKSLSGRITAPEYEVIVTGDKIKYSSSNTDVAEVTKMGYVVAKKAGVSVITVKGLGWTAIGIVTVK</sequence>
<dbReference type="InterPro" id="IPR008964">
    <property type="entry name" value="Invasin/intimin_cell_adhesion"/>
</dbReference>
<protein>
    <recommendedName>
        <fullName evidence="4">BIG2 domain-containing protein</fullName>
    </recommendedName>
</protein>
<proteinExistence type="predicted"/>
<keyword evidence="3" id="KW-1185">Reference proteome</keyword>
<keyword evidence="1" id="KW-0732">Signal</keyword>
<feature type="chain" id="PRO_5030022312" description="BIG2 domain-containing protein" evidence="1">
    <location>
        <begin position="25"/>
        <end position="324"/>
    </location>
</feature>
<gene>
    <name evidence="2" type="ORF">CLMAG_46810</name>
</gene>
<organism evidence="2 3">
    <name type="scientific">Clostridium magnum DSM 2767</name>
    <dbReference type="NCBI Taxonomy" id="1121326"/>
    <lineage>
        <taxon>Bacteria</taxon>
        <taxon>Bacillati</taxon>
        <taxon>Bacillota</taxon>
        <taxon>Clostridia</taxon>
        <taxon>Eubacteriales</taxon>
        <taxon>Clostridiaceae</taxon>
        <taxon>Clostridium</taxon>
    </lineage>
</organism>
<evidence type="ECO:0008006" key="4">
    <source>
        <dbReference type="Google" id="ProtNLM"/>
    </source>
</evidence>
<reference evidence="2 3" key="1">
    <citation type="submission" date="2016-04" db="EMBL/GenBank/DDBJ databases">
        <title>Genome sequence of Clostridium magnum DSM 2767.</title>
        <authorList>
            <person name="Poehlein A."/>
            <person name="Uhlig R."/>
            <person name="Fischer R."/>
            <person name="Bahl H."/>
            <person name="Daniel R."/>
        </authorList>
    </citation>
    <scope>NUCLEOTIDE SEQUENCE [LARGE SCALE GENOMIC DNA]</scope>
    <source>
        <strain evidence="2 3">DSM 2767</strain>
    </source>
</reference>
<feature type="signal peptide" evidence="1">
    <location>
        <begin position="1"/>
        <end position="24"/>
    </location>
</feature>
<dbReference type="AlphaFoldDB" id="A0A162RP27"/>
<dbReference type="SUPFAM" id="SSF49373">
    <property type="entry name" value="Invasin/intimin cell-adhesion fragments"/>
    <property type="match status" value="1"/>
</dbReference>
<dbReference type="Gene3D" id="2.60.40.1080">
    <property type="match status" value="1"/>
</dbReference>
<dbReference type="EMBL" id="LWAE01000006">
    <property type="protein sequence ID" value="KZL90187.1"/>
    <property type="molecule type" value="Genomic_DNA"/>
</dbReference>
<name>A0A162RP27_9CLOT</name>
<dbReference type="PATRIC" id="fig|1121326.3.peg.4740"/>